<evidence type="ECO:0000313" key="4">
    <source>
        <dbReference type="EMBL" id="OXA48719.1"/>
    </source>
</evidence>
<dbReference type="EMBL" id="LNIX01000011">
    <property type="protein sequence ID" value="OXA48719.1"/>
    <property type="molecule type" value="Genomic_DNA"/>
</dbReference>
<feature type="repeat" description="RCC1" evidence="2">
    <location>
        <begin position="213"/>
        <end position="262"/>
    </location>
</feature>
<feature type="repeat" description="RCC1" evidence="2">
    <location>
        <begin position="164"/>
        <end position="212"/>
    </location>
</feature>
<dbReference type="InterPro" id="IPR009091">
    <property type="entry name" value="RCC1/BLIP-II"/>
</dbReference>
<dbReference type="PANTHER" id="PTHR22872">
    <property type="entry name" value="BTK-BINDING PROTEIN-RELATED"/>
    <property type="match status" value="1"/>
</dbReference>
<dbReference type="CDD" id="cd14733">
    <property type="entry name" value="BACK"/>
    <property type="match status" value="1"/>
</dbReference>
<dbReference type="Proteomes" id="UP000198287">
    <property type="component" value="Unassembled WGS sequence"/>
</dbReference>
<organism evidence="4 5">
    <name type="scientific">Folsomia candida</name>
    <name type="common">Springtail</name>
    <dbReference type="NCBI Taxonomy" id="158441"/>
    <lineage>
        <taxon>Eukaryota</taxon>
        <taxon>Metazoa</taxon>
        <taxon>Ecdysozoa</taxon>
        <taxon>Arthropoda</taxon>
        <taxon>Hexapoda</taxon>
        <taxon>Collembola</taxon>
        <taxon>Entomobryomorpha</taxon>
        <taxon>Isotomoidea</taxon>
        <taxon>Isotomidae</taxon>
        <taxon>Proisotominae</taxon>
        <taxon>Folsomia</taxon>
    </lineage>
</organism>
<dbReference type="Gene3D" id="2.130.10.30">
    <property type="entry name" value="Regulator of chromosome condensation 1/beta-lactamase-inhibitor protein II"/>
    <property type="match status" value="2"/>
</dbReference>
<dbReference type="Pfam" id="PF00651">
    <property type="entry name" value="BTB"/>
    <property type="match status" value="1"/>
</dbReference>
<dbReference type="OMA" id="RIMACKC"/>
<evidence type="ECO:0000256" key="2">
    <source>
        <dbReference type="PROSITE-ProRule" id="PRU00235"/>
    </source>
</evidence>
<evidence type="ECO:0000256" key="1">
    <source>
        <dbReference type="ARBA" id="ARBA00022737"/>
    </source>
</evidence>
<feature type="repeat" description="RCC1" evidence="2">
    <location>
        <begin position="110"/>
        <end position="162"/>
    </location>
</feature>
<reference evidence="4 5" key="1">
    <citation type="submission" date="2015-12" db="EMBL/GenBank/DDBJ databases">
        <title>The genome of Folsomia candida.</title>
        <authorList>
            <person name="Faddeeva A."/>
            <person name="Derks M.F."/>
            <person name="Anvar Y."/>
            <person name="Smit S."/>
            <person name="Van Straalen N."/>
            <person name="Roelofs D."/>
        </authorList>
    </citation>
    <scope>NUCLEOTIDE SEQUENCE [LARGE SCALE GENOMIC DNA]</scope>
    <source>
        <strain evidence="4 5">VU population</strain>
        <tissue evidence="4">Whole body</tissue>
    </source>
</reference>
<dbReference type="OrthoDB" id="239701at2759"/>
<dbReference type="InterPro" id="IPR000210">
    <property type="entry name" value="BTB/POZ_dom"/>
</dbReference>
<keyword evidence="5" id="KW-1185">Reference proteome</keyword>
<feature type="repeat" description="RCC1" evidence="2">
    <location>
        <begin position="263"/>
        <end position="313"/>
    </location>
</feature>
<evidence type="ECO:0000259" key="3">
    <source>
        <dbReference type="PROSITE" id="PS50097"/>
    </source>
</evidence>
<sequence>MGDLVELSTFKLTQRTIPLKELRKWKLFNTIGDSFLENVRVAHAHKQFGFLVTTDDNVCAFGTGIDGSLGLGSIKQASTPIKINALCGQTVKEFVFGNTGNQCFAITADGRVFGWGINSNGLLGIGTDDKTISTPTLLKFDEGVKIAQISVGLCHALALSLDTAEVFAWGHPLGVGSDIDLNKPCKITTNLQNIKVKQISCGEFTSFVLSESEDVYSWGYNKEGQLGIANTASANVPTKLVIDKLIKKIANGHKHTLLLTTSGQIYVCGCNAQGQLGTGNTTNLSVPTKLSANLGFIDDISVMADQSSAKSANGIFVWGKIYPNGIFTSPTKLDSNFSTFPHPPAIFGGTEQEGRQTPVLETLENAIDGAGTDVEFKVEGDLIRVHKAILTLRSDYISRKFSRDWKQQDNPIELQNIKRDTFYALVYYLYTDKIYFSDIELAVTYCDTGLKRKCESVLQKQMALENVFTLYTAAGECDAQNLRDAALNFAVVNRKEISNSGLLDTADLSIQDLKKFMKAWAEK</sequence>
<dbReference type="Gene3D" id="3.30.710.10">
    <property type="entry name" value="Potassium Channel Kv1.1, Chain A"/>
    <property type="match status" value="1"/>
</dbReference>
<gene>
    <name evidence="4" type="ORF">Fcan01_16265</name>
</gene>
<dbReference type="SUPFAM" id="SSF54695">
    <property type="entry name" value="POZ domain"/>
    <property type="match status" value="1"/>
</dbReference>
<dbReference type="PRINTS" id="PR00633">
    <property type="entry name" value="RCCNDNSATION"/>
</dbReference>
<comment type="caution">
    <text evidence="4">The sequence shown here is derived from an EMBL/GenBank/DDBJ whole genome shotgun (WGS) entry which is preliminary data.</text>
</comment>
<proteinExistence type="predicted"/>
<dbReference type="InterPro" id="IPR000408">
    <property type="entry name" value="Reg_chr_condens"/>
</dbReference>
<dbReference type="Pfam" id="PF25390">
    <property type="entry name" value="WD40_RLD"/>
    <property type="match status" value="1"/>
</dbReference>
<name>A0A226DU33_FOLCA</name>
<dbReference type="InterPro" id="IPR011333">
    <property type="entry name" value="SKP1/BTB/POZ_sf"/>
</dbReference>
<dbReference type="InterPro" id="IPR051625">
    <property type="entry name" value="Signaling_Regulatory_Domain"/>
</dbReference>
<dbReference type="SUPFAM" id="SSF50985">
    <property type="entry name" value="RCC1/BLIP-II"/>
    <property type="match status" value="1"/>
</dbReference>
<feature type="domain" description="BTB" evidence="3">
    <location>
        <begin position="372"/>
        <end position="438"/>
    </location>
</feature>
<dbReference type="InterPro" id="IPR058923">
    <property type="entry name" value="RCC1-like_dom"/>
</dbReference>
<protein>
    <submittedName>
        <fullName evidence="4">RCC1 and BTB domain-containing protein 1</fullName>
    </submittedName>
</protein>
<dbReference type="SMART" id="SM00225">
    <property type="entry name" value="BTB"/>
    <property type="match status" value="1"/>
</dbReference>
<dbReference type="AlphaFoldDB" id="A0A226DU33"/>
<accession>A0A226DU33</accession>
<dbReference type="PROSITE" id="PS50012">
    <property type="entry name" value="RCC1_3"/>
    <property type="match status" value="4"/>
</dbReference>
<keyword evidence="1" id="KW-0677">Repeat</keyword>
<dbReference type="PROSITE" id="PS50097">
    <property type="entry name" value="BTB"/>
    <property type="match status" value="1"/>
</dbReference>
<evidence type="ECO:0000313" key="5">
    <source>
        <dbReference type="Proteomes" id="UP000198287"/>
    </source>
</evidence>